<proteinExistence type="predicted"/>
<protein>
    <recommendedName>
        <fullName evidence="3">Short-chain dehydrogenase</fullName>
    </recommendedName>
</protein>
<sequence length="39" mass="4294">MADLVTYLASPKAHFVNGTMIEIDGGQMKPIMDATRDRV</sequence>
<dbReference type="Proteomes" id="UP000019141">
    <property type="component" value="Unassembled WGS sequence"/>
</dbReference>
<comment type="caution">
    <text evidence="1">The sequence shown here is derived from an EMBL/GenBank/DDBJ whole genome shotgun (WGS) entry which is preliminary data.</text>
</comment>
<accession>W4L8E0</accession>
<dbReference type="AlphaFoldDB" id="W4L8E0"/>
<organism evidence="1 2">
    <name type="scientific">Entotheonella factor</name>
    <dbReference type="NCBI Taxonomy" id="1429438"/>
    <lineage>
        <taxon>Bacteria</taxon>
        <taxon>Pseudomonadati</taxon>
        <taxon>Nitrospinota/Tectimicrobiota group</taxon>
        <taxon>Candidatus Tectimicrobiota</taxon>
        <taxon>Candidatus Entotheonellia</taxon>
        <taxon>Candidatus Entotheonellales</taxon>
        <taxon>Candidatus Entotheonellaceae</taxon>
        <taxon>Candidatus Entotheonella</taxon>
    </lineage>
</organism>
<gene>
    <name evidence="1" type="ORF">ETSY1_36005</name>
</gene>
<dbReference type="SUPFAM" id="SSF51735">
    <property type="entry name" value="NAD(P)-binding Rossmann-fold domains"/>
    <property type="match status" value="1"/>
</dbReference>
<evidence type="ECO:0000313" key="1">
    <source>
        <dbReference type="EMBL" id="ETW94174.1"/>
    </source>
</evidence>
<keyword evidence="2" id="KW-1185">Reference proteome</keyword>
<dbReference type="InterPro" id="IPR036291">
    <property type="entry name" value="NAD(P)-bd_dom_sf"/>
</dbReference>
<name>W4L8E0_ENTF1</name>
<dbReference type="Gene3D" id="3.40.50.720">
    <property type="entry name" value="NAD(P)-binding Rossmann-like Domain"/>
    <property type="match status" value="1"/>
</dbReference>
<dbReference type="EMBL" id="AZHW01001108">
    <property type="protein sequence ID" value="ETW94174.1"/>
    <property type="molecule type" value="Genomic_DNA"/>
</dbReference>
<evidence type="ECO:0000313" key="2">
    <source>
        <dbReference type="Proteomes" id="UP000019141"/>
    </source>
</evidence>
<evidence type="ECO:0008006" key="3">
    <source>
        <dbReference type="Google" id="ProtNLM"/>
    </source>
</evidence>
<dbReference type="HOGENOM" id="CLU_3306485_0_0_7"/>
<reference evidence="1 2" key="1">
    <citation type="journal article" date="2014" name="Nature">
        <title>An environmental bacterial taxon with a large and distinct metabolic repertoire.</title>
        <authorList>
            <person name="Wilson M.C."/>
            <person name="Mori T."/>
            <person name="Ruckert C."/>
            <person name="Uria A.R."/>
            <person name="Helf M.J."/>
            <person name="Takada K."/>
            <person name="Gernert C."/>
            <person name="Steffens U.A."/>
            <person name="Heycke N."/>
            <person name="Schmitt S."/>
            <person name="Rinke C."/>
            <person name="Helfrich E.J."/>
            <person name="Brachmann A.O."/>
            <person name="Gurgui C."/>
            <person name="Wakimoto T."/>
            <person name="Kracht M."/>
            <person name="Crusemann M."/>
            <person name="Hentschel U."/>
            <person name="Abe I."/>
            <person name="Matsunaga S."/>
            <person name="Kalinowski J."/>
            <person name="Takeyama H."/>
            <person name="Piel J."/>
        </authorList>
    </citation>
    <scope>NUCLEOTIDE SEQUENCE [LARGE SCALE GENOMIC DNA]</scope>
    <source>
        <strain evidence="2">TSY1</strain>
    </source>
</reference>